<dbReference type="InterPro" id="IPR003848">
    <property type="entry name" value="DUF218"/>
</dbReference>
<dbReference type="EMBL" id="LLYB01000066">
    <property type="protein sequence ID" value="KRR23903.1"/>
    <property type="molecule type" value="Genomic_DNA"/>
</dbReference>
<keyword evidence="1" id="KW-0472">Membrane</keyword>
<dbReference type="PANTHER" id="PTHR30336:SF4">
    <property type="entry name" value="ENVELOPE BIOGENESIS FACTOR ELYC"/>
    <property type="match status" value="1"/>
</dbReference>
<dbReference type="PANTHER" id="PTHR30336">
    <property type="entry name" value="INNER MEMBRANE PROTEIN, PROBABLE PERMEASE"/>
    <property type="match status" value="1"/>
</dbReference>
<dbReference type="Pfam" id="PF02698">
    <property type="entry name" value="DUF218"/>
    <property type="match status" value="1"/>
</dbReference>
<dbReference type="InterPro" id="IPR014729">
    <property type="entry name" value="Rossmann-like_a/b/a_fold"/>
</dbReference>
<proteinExistence type="predicted"/>
<evidence type="ECO:0000259" key="2">
    <source>
        <dbReference type="Pfam" id="PF02698"/>
    </source>
</evidence>
<dbReference type="GO" id="GO:0005886">
    <property type="term" value="C:plasma membrane"/>
    <property type="evidence" value="ECO:0007669"/>
    <property type="project" value="TreeGrafter"/>
</dbReference>
<dbReference type="InterPro" id="IPR051599">
    <property type="entry name" value="Cell_Envelope_Assoc"/>
</dbReference>
<dbReference type="STRING" id="722472.SAMN05444321_6744"/>
<dbReference type="CDD" id="cd06259">
    <property type="entry name" value="YdcF-like"/>
    <property type="match status" value="1"/>
</dbReference>
<dbReference type="Gene3D" id="3.40.50.620">
    <property type="entry name" value="HUPs"/>
    <property type="match status" value="1"/>
</dbReference>
<keyword evidence="1" id="KW-1133">Transmembrane helix</keyword>
<comment type="caution">
    <text evidence="3">The sequence shown here is derived from an EMBL/GenBank/DDBJ whole genome shotgun (WGS) entry which is preliminary data.</text>
</comment>
<protein>
    <recommendedName>
        <fullName evidence="2">DUF218 domain-containing protein</fullName>
    </recommendedName>
</protein>
<feature type="domain" description="DUF218" evidence="2">
    <location>
        <begin position="72"/>
        <end position="239"/>
    </location>
</feature>
<evidence type="ECO:0000313" key="4">
    <source>
        <dbReference type="Proteomes" id="UP000051660"/>
    </source>
</evidence>
<organism evidence="3 4">
    <name type="scientific">Bradyrhizobium lablabi</name>
    <dbReference type="NCBI Taxonomy" id="722472"/>
    <lineage>
        <taxon>Bacteria</taxon>
        <taxon>Pseudomonadati</taxon>
        <taxon>Pseudomonadota</taxon>
        <taxon>Alphaproteobacteria</taxon>
        <taxon>Hyphomicrobiales</taxon>
        <taxon>Nitrobacteraceae</taxon>
        <taxon>Bradyrhizobium</taxon>
    </lineage>
</organism>
<feature type="transmembrane region" description="Helical" evidence="1">
    <location>
        <begin position="30"/>
        <end position="51"/>
    </location>
</feature>
<accession>A0A0R3N0J4</accession>
<gene>
    <name evidence="3" type="ORF">CQ14_22505</name>
</gene>
<dbReference type="Proteomes" id="UP000051660">
    <property type="component" value="Unassembled WGS sequence"/>
</dbReference>
<feature type="transmembrane region" description="Helical" evidence="1">
    <location>
        <begin position="6"/>
        <end position="23"/>
    </location>
</feature>
<dbReference type="GO" id="GO:0000270">
    <property type="term" value="P:peptidoglycan metabolic process"/>
    <property type="evidence" value="ECO:0007669"/>
    <property type="project" value="TreeGrafter"/>
</dbReference>
<evidence type="ECO:0000256" key="1">
    <source>
        <dbReference type="SAM" id="Phobius"/>
    </source>
</evidence>
<evidence type="ECO:0000313" key="3">
    <source>
        <dbReference type="EMBL" id="KRR23903.1"/>
    </source>
</evidence>
<dbReference type="AlphaFoldDB" id="A0A0R3N0J4"/>
<sequence length="259" mass="27799">MLPTNFLIGVGFVGAILMFTRFASLGRKLVIAAVLLLIICGLSPLGNLLLYPLEQRFPPWEGSRDGAGGAPDGIIVLGASIEADLSVAHGTPVVRSSPDRLIAAAALAHRYPKARVVFSGGSAKLISNDAREADFAGAIFESLGIDKSRLIMERASRNTQENAEFSKALLAPKDGERWLLVTSAFHMPRSVGLFRKAGFAVEPYPVDWRVGKRADVLSFTNSALDGLGRTEMAVREWMGLVAYRATGRIDDLLPGPAPK</sequence>
<keyword evidence="1" id="KW-0812">Transmembrane</keyword>
<name>A0A0R3N0J4_9BRAD</name>
<dbReference type="GO" id="GO:0043164">
    <property type="term" value="P:Gram-negative-bacterium-type cell wall biogenesis"/>
    <property type="evidence" value="ECO:0007669"/>
    <property type="project" value="TreeGrafter"/>
</dbReference>
<reference evidence="3 4" key="1">
    <citation type="submission" date="2014-03" db="EMBL/GenBank/DDBJ databases">
        <title>Bradyrhizobium valentinum sp. nov., isolated from effective nodules of Lupinus mariae-josephae, a lupine endemic of basic-lime soils in Eastern Spain.</title>
        <authorList>
            <person name="Duran D."/>
            <person name="Rey L."/>
            <person name="Navarro A."/>
            <person name="Busquets A."/>
            <person name="Imperial J."/>
            <person name="Ruiz-Argueso T."/>
        </authorList>
    </citation>
    <scope>NUCLEOTIDE SEQUENCE [LARGE SCALE GENOMIC DNA]</scope>
    <source>
        <strain evidence="3 4">CCBAU 23086</strain>
    </source>
</reference>